<evidence type="ECO:0000313" key="3">
    <source>
        <dbReference type="EMBL" id="CAF4264158.1"/>
    </source>
</evidence>
<dbReference type="AlphaFoldDB" id="A0A815IX93"/>
<protein>
    <submittedName>
        <fullName evidence="1">Uncharacterized protein</fullName>
    </submittedName>
</protein>
<keyword evidence="5" id="KW-1185">Reference proteome</keyword>
<dbReference type="EMBL" id="CAJNOQ010016106">
    <property type="protein sequence ID" value="CAF1374642.1"/>
    <property type="molecule type" value="Genomic_DNA"/>
</dbReference>
<evidence type="ECO:0000313" key="2">
    <source>
        <dbReference type="EMBL" id="CAF1516444.1"/>
    </source>
</evidence>
<evidence type="ECO:0000313" key="5">
    <source>
        <dbReference type="Proteomes" id="UP000663829"/>
    </source>
</evidence>
<reference evidence="1" key="1">
    <citation type="submission" date="2021-02" db="EMBL/GenBank/DDBJ databases">
        <authorList>
            <person name="Nowell W R."/>
        </authorList>
    </citation>
    <scope>NUCLEOTIDE SEQUENCE</scope>
</reference>
<gene>
    <name evidence="1" type="ORF">GPM918_LOCUS32028</name>
    <name evidence="2" type="ORF">OVA965_LOCUS37603</name>
    <name evidence="3" type="ORF">SRO942_LOCUS32688</name>
    <name evidence="4" type="ORF">TMI583_LOCUS38699</name>
</gene>
<dbReference type="Proteomes" id="UP000677228">
    <property type="component" value="Unassembled WGS sequence"/>
</dbReference>
<dbReference type="EMBL" id="CAJOBA010057876">
    <property type="protein sequence ID" value="CAF4303848.1"/>
    <property type="molecule type" value="Genomic_DNA"/>
</dbReference>
<dbReference type="Proteomes" id="UP000663829">
    <property type="component" value="Unassembled WGS sequence"/>
</dbReference>
<evidence type="ECO:0000313" key="1">
    <source>
        <dbReference type="EMBL" id="CAF1374642.1"/>
    </source>
</evidence>
<accession>A0A815IX93</accession>
<dbReference type="Proteomes" id="UP000682733">
    <property type="component" value="Unassembled WGS sequence"/>
</dbReference>
<comment type="caution">
    <text evidence="1">The sequence shown here is derived from an EMBL/GenBank/DDBJ whole genome shotgun (WGS) entry which is preliminary data.</text>
</comment>
<feature type="non-terminal residue" evidence="1">
    <location>
        <position position="1"/>
    </location>
</feature>
<dbReference type="Proteomes" id="UP000681722">
    <property type="component" value="Unassembled WGS sequence"/>
</dbReference>
<sequence length="89" mass="10633">IKELNELDKFVDYAKHNQTEQCKQMLNQTSINLVNMKPSCRKYYLIHHLAYVNNLREFDELKNLDTYHFNMLLLTNDNKTAAEVAFENH</sequence>
<evidence type="ECO:0000313" key="4">
    <source>
        <dbReference type="EMBL" id="CAF4303848.1"/>
    </source>
</evidence>
<dbReference type="EMBL" id="CAJNOK010035767">
    <property type="protein sequence ID" value="CAF1516444.1"/>
    <property type="molecule type" value="Genomic_DNA"/>
</dbReference>
<organism evidence="1 5">
    <name type="scientific">Didymodactylos carnosus</name>
    <dbReference type="NCBI Taxonomy" id="1234261"/>
    <lineage>
        <taxon>Eukaryota</taxon>
        <taxon>Metazoa</taxon>
        <taxon>Spiralia</taxon>
        <taxon>Gnathifera</taxon>
        <taxon>Rotifera</taxon>
        <taxon>Eurotatoria</taxon>
        <taxon>Bdelloidea</taxon>
        <taxon>Philodinida</taxon>
        <taxon>Philodinidae</taxon>
        <taxon>Didymodactylos</taxon>
    </lineage>
</organism>
<dbReference type="EMBL" id="CAJOBC010077749">
    <property type="protein sequence ID" value="CAF4264158.1"/>
    <property type="molecule type" value="Genomic_DNA"/>
</dbReference>
<proteinExistence type="predicted"/>
<name>A0A815IX93_9BILA</name>